<name>A0ABT4UI65_9BACT</name>
<feature type="signal peptide" evidence="1">
    <location>
        <begin position="1"/>
        <end position="23"/>
    </location>
</feature>
<gene>
    <name evidence="2" type="ORF">O3P16_06865</name>
</gene>
<dbReference type="Proteomes" id="UP001210231">
    <property type="component" value="Unassembled WGS sequence"/>
</dbReference>
<evidence type="ECO:0000313" key="2">
    <source>
        <dbReference type="EMBL" id="MDA3614523.1"/>
    </source>
</evidence>
<keyword evidence="3" id="KW-1185">Reference proteome</keyword>
<evidence type="ECO:0000313" key="3">
    <source>
        <dbReference type="Proteomes" id="UP001210231"/>
    </source>
</evidence>
<dbReference type="EMBL" id="JAQGEF010000006">
    <property type="protein sequence ID" value="MDA3614523.1"/>
    <property type="molecule type" value="Genomic_DNA"/>
</dbReference>
<keyword evidence="1" id="KW-0732">Signal</keyword>
<proteinExistence type="predicted"/>
<protein>
    <submittedName>
        <fullName evidence="2">Outer membrane beta-barrel protein</fullName>
    </submittedName>
</protein>
<dbReference type="SUPFAM" id="SSF56925">
    <property type="entry name" value="OMPA-like"/>
    <property type="match status" value="1"/>
</dbReference>
<evidence type="ECO:0000256" key="1">
    <source>
        <dbReference type="SAM" id="SignalP"/>
    </source>
</evidence>
<reference evidence="2 3" key="1">
    <citation type="submission" date="2022-12" db="EMBL/GenBank/DDBJ databases">
        <title>Chitinophagaceae gen. sp. nov., a new member of the family Chitinophagaceae, isolated from soil in a chemical factory.</title>
        <authorList>
            <person name="Ke Z."/>
        </authorList>
    </citation>
    <scope>NUCLEOTIDE SEQUENCE [LARGE SCALE GENOMIC DNA]</scope>
    <source>
        <strain evidence="2 3">LY-5</strain>
    </source>
</reference>
<dbReference type="InterPro" id="IPR011250">
    <property type="entry name" value="OMP/PagP_B-barrel"/>
</dbReference>
<organism evidence="2 3">
    <name type="scientific">Polluticaenibacter yanchengensis</name>
    <dbReference type="NCBI Taxonomy" id="3014562"/>
    <lineage>
        <taxon>Bacteria</taxon>
        <taxon>Pseudomonadati</taxon>
        <taxon>Bacteroidota</taxon>
        <taxon>Chitinophagia</taxon>
        <taxon>Chitinophagales</taxon>
        <taxon>Chitinophagaceae</taxon>
        <taxon>Polluticaenibacter</taxon>
    </lineage>
</organism>
<comment type="caution">
    <text evidence="2">The sequence shown here is derived from an EMBL/GenBank/DDBJ whole genome shotgun (WGS) entry which is preliminary data.</text>
</comment>
<sequence>MKKILLGAALLFVSVFNKTNAQAVEKGNFVINAGIGLGGLDHAYDFNVSPQYLVSADKAIWEIGNAGVIGLGAFLGTKSYKYDNFGVKEKWSQHTIGVRGTFNFGFIPVEKLNVYAGPTIEYTITTGDGDYFFDKNLIGAGALVGARYYFTPNIGVFTELNAGGNINSLLRLGAAFKF</sequence>
<feature type="chain" id="PRO_5047491268" evidence="1">
    <location>
        <begin position="24"/>
        <end position="178"/>
    </location>
</feature>
<dbReference type="RefSeq" id="WP_407030848.1">
    <property type="nucleotide sequence ID" value="NZ_JAQGEF010000006.1"/>
</dbReference>
<accession>A0ABT4UI65</accession>